<reference evidence="1" key="1">
    <citation type="submission" date="2016-07" db="EMBL/GenBank/DDBJ databases">
        <authorList>
            <person name="Bretaudeau A."/>
        </authorList>
    </citation>
    <scope>NUCLEOTIDE SEQUENCE</scope>
    <source>
        <strain evidence="1">Rice</strain>
        <tissue evidence="1">Whole body</tissue>
    </source>
</reference>
<evidence type="ECO:0000313" key="1">
    <source>
        <dbReference type="EMBL" id="SOQ43449.1"/>
    </source>
</evidence>
<accession>A0A2H1VRK4</accession>
<sequence length="386" mass="43242">MCYKSHVIGGNPTAIYRARLRATTERFLKNRKQPNPKQTIVDQTKSCSVQESNPLHVARQPVAQPRPQLYSLNFIYFFIVILHNTSNIFFEGRKSSNDFSRLLGEARGSVRLLLTKNHPVPTPATRTNNFGSHKGLLRTGIKPATRRAAASYPATAPTVQSKVPSIIRDLQDKLLRITTEKFTKNRKNPSKTLLDSGIELDTLYPAVALTTNRPTKQSETAQLGGVSDYYRLKTIPFLLLLFEPVPWLPARKSAAPNQGSAVLGPICGGNHPVTFLSLAEARGSVRLLLTKNHPTQNINLWITQRVALCGNRIRYTLRGRRLPSHRTNLHHVIGGEPISIYWTQFQTPCYYKPSNTLPDPGIEPETPCLATALATNRPTRQHFNFI</sequence>
<gene>
    <name evidence="1" type="ORF">SFRICE_011383</name>
</gene>
<protein>
    <submittedName>
        <fullName evidence="1">SFRICE_011383</fullName>
    </submittedName>
</protein>
<name>A0A2H1VRK4_SPOFR</name>
<organism evidence="1">
    <name type="scientific">Spodoptera frugiperda</name>
    <name type="common">Fall armyworm</name>
    <dbReference type="NCBI Taxonomy" id="7108"/>
    <lineage>
        <taxon>Eukaryota</taxon>
        <taxon>Metazoa</taxon>
        <taxon>Ecdysozoa</taxon>
        <taxon>Arthropoda</taxon>
        <taxon>Hexapoda</taxon>
        <taxon>Insecta</taxon>
        <taxon>Pterygota</taxon>
        <taxon>Neoptera</taxon>
        <taxon>Endopterygota</taxon>
        <taxon>Lepidoptera</taxon>
        <taxon>Glossata</taxon>
        <taxon>Ditrysia</taxon>
        <taxon>Noctuoidea</taxon>
        <taxon>Noctuidae</taxon>
        <taxon>Amphipyrinae</taxon>
        <taxon>Spodoptera</taxon>
    </lineage>
</organism>
<dbReference type="AlphaFoldDB" id="A0A2H1VRK4"/>
<proteinExistence type="predicted"/>
<dbReference type="EMBL" id="ODYU01004008">
    <property type="protein sequence ID" value="SOQ43449.1"/>
    <property type="molecule type" value="Genomic_DNA"/>
</dbReference>